<dbReference type="Pfam" id="PF01751">
    <property type="entry name" value="Toprim"/>
    <property type="match status" value="1"/>
</dbReference>
<dbReference type="Gene3D" id="3.40.1360.10">
    <property type="match status" value="1"/>
</dbReference>
<sequence length="108" mass="12821">MDFEDWKERLKKASEESIIIVEGKKDKEKLNKYSIKNIFVIQGQKFYDIIDYIAENYKKCIILTDLDKHGEKIYQKLSFALSKEGVEIDNSFRENLKEINVEEIENLP</sequence>
<comment type="caution">
    <text evidence="2">The sequence shown here is derived from an EMBL/GenBank/DDBJ whole genome shotgun (WGS) entry which is preliminary data.</text>
</comment>
<dbReference type="SMART" id="SM00493">
    <property type="entry name" value="TOPRIM"/>
    <property type="match status" value="1"/>
</dbReference>
<keyword evidence="2" id="KW-0378">Hydrolase</keyword>
<evidence type="ECO:0000259" key="1">
    <source>
        <dbReference type="SMART" id="SM00493"/>
    </source>
</evidence>
<organism evidence="2 3">
    <name type="scientific">Venenivibrio stagnispumantis</name>
    <dbReference type="NCBI Taxonomy" id="407998"/>
    <lineage>
        <taxon>Bacteria</taxon>
        <taxon>Pseudomonadati</taxon>
        <taxon>Aquificota</taxon>
        <taxon>Aquificia</taxon>
        <taxon>Aquificales</taxon>
        <taxon>Hydrogenothermaceae</taxon>
        <taxon>Venenivibrio</taxon>
    </lineage>
</organism>
<evidence type="ECO:0000313" key="2">
    <source>
        <dbReference type="EMBL" id="SMP15837.1"/>
    </source>
</evidence>
<dbReference type="GO" id="GO:0004519">
    <property type="term" value="F:endonuclease activity"/>
    <property type="evidence" value="ECO:0007669"/>
    <property type="project" value="UniProtKB-KW"/>
</dbReference>
<dbReference type="EMBL" id="FXTX01000014">
    <property type="protein sequence ID" value="SMP15837.1"/>
    <property type="molecule type" value="Genomic_DNA"/>
</dbReference>
<dbReference type="SUPFAM" id="SSF110455">
    <property type="entry name" value="Toprim domain"/>
    <property type="match status" value="1"/>
</dbReference>
<evidence type="ECO:0000313" key="3">
    <source>
        <dbReference type="Proteomes" id="UP001157947"/>
    </source>
</evidence>
<name>A0AA45WN63_9AQUI</name>
<dbReference type="RefSeq" id="WP_265134724.1">
    <property type="nucleotide sequence ID" value="NZ_FXTX01000014.1"/>
</dbReference>
<proteinExistence type="predicted"/>
<accession>A0AA45WN63</accession>
<dbReference type="Proteomes" id="UP001157947">
    <property type="component" value="Unassembled WGS sequence"/>
</dbReference>
<dbReference type="PANTHER" id="PTHR39964">
    <property type="entry name" value="UPF0292 PROTEIN TK1411"/>
    <property type="match status" value="1"/>
</dbReference>
<dbReference type="AlphaFoldDB" id="A0AA45WN63"/>
<keyword evidence="2" id="KW-0540">Nuclease</keyword>
<dbReference type="PANTHER" id="PTHR39964:SF2">
    <property type="entry name" value="UPF0292 PROTEIN MJ1624"/>
    <property type="match status" value="1"/>
</dbReference>
<keyword evidence="2" id="KW-0255">Endonuclease</keyword>
<protein>
    <submittedName>
        <fullName evidence="2">5S rRNA maturation endonuclease (Ribonuclease M5), contains TOPRIM domain</fullName>
    </submittedName>
</protein>
<gene>
    <name evidence="2" type="ORF">SAMN06264868_11432</name>
</gene>
<keyword evidence="3" id="KW-1185">Reference proteome</keyword>
<dbReference type="InterPro" id="IPR006171">
    <property type="entry name" value="TOPRIM_dom"/>
</dbReference>
<reference evidence="2" key="1">
    <citation type="submission" date="2017-05" db="EMBL/GenBank/DDBJ databases">
        <authorList>
            <person name="Varghese N."/>
            <person name="Submissions S."/>
        </authorList>
    </citation>
    <scope>NUCLEOTIDE SEQUENCE</scope>
    <source>
        <strain evidence="2">DSM 18763</strain>
    </source>
</reference>
<feature type="domain" description="Toprim" evidence="1">
    <location>
        <begin position="16"/>
        <end position="86"/>
    </location>
</feature>